<protein>
    <recommendedName>
        <fullName evidence="5">Transmembrane protein</fullName>
    </recommendedName>
</protein>
<accession>A0AAW1JH33</accession>
<evidence type="ECO:0000313" key="4">
    <source>
        <dbReference type="Proteomes" id="UP001458880"/>
    </source>
</evidence>
<feature type="transmembrane region" description="Helical" evidence="2">
    <location>
        <begin position="69"/>
        <end position="87"/>
    </location>
</feature>
<keyword evidence="2" id="KW-1133">Transmembrane helix</keyword>
<organism evidence="3 4">
    <name type="scientific">Popillia japonica</name>
    <name type="common">Japanese beetle</name>
    <dbReference type="NCBI Taxonomy" id="7064"/>
    <lineage>
        <taxon>Eukaryota</taxon>
        <taxon>Metazoa</taxon>
        <taxon>Ecdysozoa</taxon>
        <taxon>Arthropoda</taxon>
        <taxon>Hexapoda</taxon>
        <taxon>Insecta</taxon>
        <taxon>Pterygota</taxon>
        <taxon>Neoptera</taxon>
        <taxon>Endopterygota</taxon>
        <taxon>Coleoptera</taxon>
        <taxon>Polyphaga</taxon>
        <taxon>Scarabaeiformia</taxon>
        <taxon>Scarabaeidae</taxon>
        <taxon>Rutelinae</taxon>
        <taxon>Popillia</taxon>
    </lineage>
</organism>
<dbReference type="AlphaFoldDB" id="A0AAW1JH33"/>
<feature type="region of interest" description="Disordered" evidence="1">
    <location>
        <begin position="26"/>
        <end position="60"/>
    </location>
</feature>
<evidence type="ECO:0000256" key="2">
    <source>
        <dbReference type="SAM" id="Phobius"/>
    </source>
</evidence>
<dbReference type="EMBL" id="JASPKY010000373">
    <property type="protein sequence ID" value="KAK9703287.1"/>
    <property type="molecule type" value="Genomic_DNA"/>
</dbReference>
<evidence type="ECO:0008006" key="5">
    <source>
        <dbReference type="Google" id="ProtNLM"/>
    </source>
</evidence>
<keyword evidence="2" id="KW-0472">Membrane</keyword>
<gene>
    <name evidence="3" type="ORF">QE152_g29437</name>
</gene>
<sequence length="116" mass="12942">MSPILIYATERRRTTTSISFIKRIAYPKQSIPHPQKKKKNEANSNSQDRDDPHPFPPPPSSYPIYSRNLFAYFLFNSVIVSGGGGVNPIYSRNLFAYFLFNSVIVSGGGGVSVQID</sequence>
<evidence type="ECO:0000256" key="1">
    <source>
        <dbReference type="SAM" id="MobiDB-lite"/>
    </source>
</evidence>
<proteinExistence type="predicted"/>
<feature type="transmembrane region" description="Helical" evidence="2">
    <location>
        <begin position="94"/>
        <end position="115"/>
    </location>
</feature>
<keyword evidence="2" id="KW-0812">Transmembrane</keyword>
<evidence type="ECO:0000313" key="3">
    <source>
        <dbReference type="EMBL" id="KAK9703287.1"/>
    </source>
</evidence>
<keyword evidence="4" id="KW-1185">Reference proteome</keyword>
<dbReference type="Proteomes" id="UP001458880">
    <property type="component" value="Unassembled WGS sequence"/>
</dbReference>
<reference evidence="3 4" key="1">
    <citation type="journal article" date="2024" name="BMC Genomics">
        <title>De novo assembly and annotation of Popillia japonica's genome with initial clues to its potential as an invasive pest.</title>
        <authorList>
            <person name="Cucini C."/>
            <person name="Boschi S."/>
            <person name="Funari R."/>
            <person name="Cardaioli E."/>
            <person name="Iannotti N."/>
            <person name="Marturano G."/>
            <person name="Paoli F."/>
            <person name="Bruttini M."/>
            <person name="Carapelli A."/>
            <person name="Frati F."/>
            <person name="Nardi F."/>
        </authorList>
    </citation>
    <scope>NUCLEOTIDE SEQUENCE [LARGE SCALE GENOMIC DNA]</scope>
    <source>
        <strain evidence="3">DMR45628</strain>
    </source>
</reference>
<comment type="caution">
    <text evidence="3">The sequence shown here is derived from an EMBL/GenBank/DDBJ whole genome shotgun (WGS) entry which is preliminary data.</text>
</comment>
<name>A0AAW1JH33_POPJA</name>